<keyword evidence="2" id="KW-0819">tRNA processing</keyword>
<dbReference type="PANTHER" id="PTHR11142">
    <property type="entry name" value="PSEUDOURIDYLATE SYNTHASE"/>
    <property type="match status" value="1"/>
</dbReference>
<dbReference type="Gene3D" id="3.30.70.660">
    <property type="entry name" value="Pseudouridine synthase I, catalytic domain, C-terminal subdomain"/>
    <property type="match status" value="1"/>
</dbReference>
<dbReference type="CDD" id="cd02570">
    <property type="entry name" value="PseudoU_synth_EcTruA"/>
    <property type="match status" value="1"/>
</dbReference>
<dbReference type="Pfam" id="PF01416">
    <property type="entry name" value="PseudoU_synth_1"/>
    <property type="match status" value="2"/>
</dbReference>
<dbReference type="PANTHER" id="PTHR11142:SF0">
    <property type="entry name" value="TRNA PSEUDOURIDINE SYNTHASE-LIKE 1"/>
    <property type="match status" value="1"/>
</dbReference>
<evidence type="ECO:0000313" key="5">
    <source>
        <dbReference type="EMBL" id="SFV75067.1"/>
    </source>
</evidence>
<organism evidence="5">
    <name type="scientific">hydrothermal vent metagenome</name>
    <dbReference type="NCBI Taxonomy" id="652676"/>
    <lineage>
        <taxon>unclassified sequences</taxon>
        <taxon>metagenomes</taxon>
        <taxon>ecological metagenomes</taxon>
    </lineage>
</organism>
<dbReference type="InterPro" id="IPR020094">
    <property type="entry name" value="TruA/RsuA/RluB/E/F_N"/>
</dbReference>
<comment type="similarity">
    <text evidence="1">Belongs to the tRNA pseudouridine synthase TruA family.</text>
</comment>
<dbReference type="Gene3D" id="3.30.70.580">
    <property type="entry name" value="Pseudouridine synthase I, catalytic domain, N-terminal subdomain"/>
    <property type="match status" value="1"/>
</dbReference>
<protein>
    <submittedName>
        <fullName evidence="5">tRNA pseudouridine synthase A</fullName>
        <ecNumber evidence="5">4.2.1.70</ecNumber>
    </submittedName>
</protein>
<dbReference type="InterPro" id="IPR020103">
    <property type="entry name" value="PsdUridine_synth_cat_dom_sf"/>
</dbReference>
<reference evidence="5" key="1">
    <citation type="submission" date="2016-10" db="EMBL/GenBank/DDBJ databases">
        <authorList>
            <person name="de Groot N.N."/>
        </authorList>
    </citation>
    <scope>NUCLEOTIDE SEQUENCE</scope>
</reference>
<evidence type="ECO:0000256" key="2">
    <source>
        <dbReference type="ARBA" id="ARBA00022694"/>
    </source>
</evidence>
<evidence type="ECO:0000259" key="4">
    <source>
        <dbReference type="Pfam" id="PF01416"/>
    </source>
</evidence>
<keyword evidence="3" id="KW-0413">Isomerase</keyword>
<proteinExistence type="inferred from homology"/>
<keyword evidence="5" id="KW-0456">Lyase</keyword>
<evidence type="ECO:0000256" key="3">
    <source>
        <dbReference type="ARBA" id="ARBA00023235"/>
    </source>
</evidence>
<dbReference type="InterPro" id="IPR020097">
    <property type="entry name" value="PsdUridine_synth_TruA_a/b_dom"/>
</dbReference>
<dbReference type="EC" id="4.2.1.70" evidence="5"/>
<dbReference type="PIRSF" id="PIRSF001430">
    <property type="entry name" value="tRNA_psdUrid_synth"/>
    <property type="match status" value="1"/>
</dbReference>
<evidence type="ECO:0000256" key="1">
    <source>
        <dbReference type="ARBA" id="ARBA00009375"/>
    </source>
</evidence>
<dbReference type="SUPFAM" id="SSF55120">
    <property type="entry name" value="Pseudouridine synthase"/>
    <property type="match status" value="1"/>
</dbReference>
<dbReference type="GO" id="GO:0004730">
    <property type="term" value="F:pseudouridylate synthase activity"/>
    <property type="evidence" value="ECO:0007669"/>
    <property type="project" value="UniProtKB-EC"/>
</dbReference>
<gene>
    <name evidence="5" type="ORF">MNB_SM-3-743</name>
</gene>
<feature type="domain" description="Pseudouridine synthase I TruA alpha/beta" evidence="4">
    <location>
        <begin position="142"/>
        <end position="205"/>
    </location>
</feature>
<feature type="domain" description="Pseudouridine synthase I TruA alpha/beta" evidence="4">
    <location>
        <begin position="8"/>
        <end position="104"/>
    </location>
</feature>
<dbReference type="GO" id="GO:0003723">
    <property type="term" value="F:RNA binding"/>
    <property type="evidence" value="ECO:0007669"/>
    <property type="project" value="InterPro"/>
</dbReference>
<dbReference type="GO" id="GO:0009982">
    <property type="term" value="F:pseudouridine synthase activity"/>
    <property type="evidence" value="ECO:0007669"/>
    <property type="project" value="InterPro"/>
</dbReference>
<dbReference type="HAMAP" id="MF_00171">
    <property type="entry name" value="TruA"/>
    <property type="match status" value="1"/>
</dbReference>
<sequence length="219" mass="25275">MRVKIVLAYDGTSFLGSQKQKETSNTIFGIFESILSQLGIQQNVVASGRTDKGVHASYQVCHIDLPPFWMDIKKLQYVLNKMLPQSIFVKKIQKVSSDFHARYDATSRVYRYIIKEGQRDPFLNRFVTFVDGIDIQKISQNIKLFMGEHDFAYFMKNGSDVKSTIRVISKTFVYQHKGNIILYFEANGFLRSQIRLMVGALLQLNAFEIQQQLSLEKKI</sequence>
<dbReference type="InterPro" id="IPR020095">
    <property type="entry name" value="PsdUridine_synth_TruA_C"/>
</dbReference>
<dbReference type="GO" id="GO:0031119">
    <property type="term" value="P:tRNA pseudouridine synthesis"/>
    <property type="evidence" value="ECO:0007669"/>
    <property type="project" value="TreeGrafter"/>
</dbReference>
<name>A0A1W1D3Q1_9ZZZZ</name>
<dbReference type="AlphaFoldDB" id="A0A1W1D3Q1"/>
<dbReference type="InterPro" id="IPR001406">
    <property type="entry name" value="PsdUridine_synth_TruA"/>
</dbReference>
<dbReference type="NCBIfam" id="TIGR00071">
    <property type="entry name" value="hisT_truA"/>
    <property type="match status" value="1"/>
</dbReference>
<dbReference type="EMBL" id="FPHP01000015">
    <property type="protein sequence ID" value="SFV75067.1"/>
    <property type="molecule type" value="Genomic_DNA"/>
</dbReference>
<dbReference type="FunFam" id="3.30.70.580:FF:000001">
    <property type="entry name" value="tRNA pseudouridine synthase A"/>
    <property type="match status" value="1"/>
</dbReference>
<accession>A0A1W1D3Q1</accession>